<keyword evidence="3 7" id="KW-0547">Nucleotide-binding</keyword>
<keyword evidence="8" id="KW-0175">Coiled coil</keyword>
<dbReference type="InterPro" id="IPR004176">
    <property type="entry name" value="Clp_R_N"/>
</dbReference>
<proteinExistence type="inferred from homology"/>
<protein>
    <recommendedName>
        <fullName evidence="10">Clp R domain-containing protein</fullName>
    </recommendedName>
</protein>
<dbReference type="GO" id="GO:0005524">
    <property type="term" value="F:ATP binding"/>
    <property type="evidence" value="ECO:0007669"/>
    <property type="project" value="UniProtKB-KW"/>
</dbReference>
<dbReference type="GO" id="GO:0042026">
    <property type="term" value="P:protein refolding"/>
    <property type="evidence" value="ECO:0007669"/>
    <property type="project" value="InterPro"/>
</dbReference>
<dbReference type="PANTHER" id="PTHR11638:SF18">
    <property type="entry name" value="HEAT SHOCK PROTEIN 104"/>
    <property type="match status" value="1"/>
</dbReference>
<dbReference type="Pfam" id="PF00004">
    <property type="entry name" value="AAA"/>
    <property type="match status" value="1"/>
</dbReference>
<evidence type="ECO:0000256" key="6">
    <source>
        <dbReference type="PROSITE-ProRule" id="PRU01251"/>
    </source>
</evidence>
<evidence type="ECO:0000256" key="1">
    <source>
        <dbReference type="ARBA" id="ARBA00008675"/>
    </source>
</evidence>
<evidence type="ECO:0000313" key="11">
    <source>
        <dbReference type="EMBL" id="NDV29406.1"/>
    </source>
</evidence>
<evidence type="ECO:0000256" key="9">
    <source>
        <dbReference type="SAM" id="MobiDB-lite"/>
    </source>
</evidence>
<accession>A0A6B2KXF4</accession>
<evidence type="ECO:0000259" key="10">
    <source>
        <dbReference type="PROSITE" id="PS51903"/>
    </source>
</evidence>
<dbReference type="InterPro" id="IPR028299">
    <property type="entry name" value="ClpA/B_CS2"/>
</dbReference>
<keyword evidence="4 7" id="KW-0067">ATP-binding</keyword>
<name>A0A6B2KXF4_9EUKA</name>
<reference evidence="11" key="1">
    <citation type="journal article" date="2020" name="J. Eukaryot. Microbiol.">
        <title>De novo Sequencing, Assembly and Annotation of the Transcriptome for the Free-Living Testate Amoeba Arcella intermedia.</title>
        <authorList>
            <person name="Ribeiro G.M."/>
            <person name="Porfirio-Sousa A.L."/>
            <person name="Maurer-Alcala X.X."/>
            <person name="Katz L.A."/>
            <person name="Lahr D.J.G."/>
        </authorList>
    </citation>
    <scope>NUCLEOTIDE SEQUENCE</scope>
</reference>
<comment type="similarity">
    <text evidence="1 7">Belongs to the ClpA/ClpB family.</text>
</comment>
<evidence type="ECO:0000256" key="3">
    <source>
        <dbReference type="ARBA" id="ARBA00022741"/>
    </source>
</evidence>
<dbReference type="PROSITE" id="PS00870">
    <property type="entry name" value="CLPAB_1"/>
    <property type="match status" value="1"/>
</dbReference>
<dbReference type="PROSITE" id="PS51903">
    <property type="entry name" value="CLP_R"/>
    <property type="match status" value="1"/>
</dbReference>
<dbReference type="Pfam" id="PF10431">
    <property type="entry name" value="ClpB_D2-small"/>
    <property type="match status" value="1"/>
</dbReference>
<feature type="region of interest" description="Disordered" evidence="9">
    <location>
        <begin position="867"/>
        <end position="905"/>
    </location>
</feature>
<dbReference type="PROSITE" id="PS00871">
    <property type="entry name" value="CLPAB_2"/>
    <property type="match status" value="1"/>
</dbReference>
<dbReference type="FunFam" id="3.40.50.300:FF:000010">
    <property type="entry name" value="Chaperone clpB 1, putative"/>
    <property type="match status" value="1"/>
</dbReference>
<dbReference type="InterPro" id="IPR001270">
    <property type="entry name" value="ClpA/B"/>
</dbReference>
<feature type="coiled-coil region" evidence="8">
    <location>
        <begin position="409"/>
        <end position="535"/>
    </location>
</feature>
<dbReference type="Pfam" id="PF17871">
    <property type="entry name" value="AAA_lid_9"/>
    <property type="match status" value="1"/>
</dbReference>
<dbReference type="Pfam" id="PF02861">
    <property type="entry name" value="Clp_N"/>
    <property type="match status" value="1"/>
</dbReference>
<dbReference type="SMART" id="SM01086">
    <property type="entry name" value="ClpB_D2-small"/>
    <property type="match status" value="1"/>
</dbReference>
<keyword evidence="2 6" id="KW-0677">Repeat</keyword>
<dbReference type="InterPro" id="IPR017730">
    <property type="entry name" value="Chaperonin_ClpB"/>
</dbReference>
<dbReference type="FunFam" id="3.40.50.300:FF:000025">
    <property type="entry name" value="ATP-dependent Clp protease subunit"/>
    <property type="match status" value="1"/>
</dbReference>
<dbReference type="InterPro" id="IPR019489">
    <property type="entry name" value="Clp_ATPase_C"/>
</dbReference>
<dbReference type="InterPro" id="IPR036628">
    <property type="entry name" value="Clp_N_dom_sf"/>
</dbReference>
<dbReference type="GO" id="GO:0034605">
    <property type="term" value="P:cellular response to heat"/>
    <property type="evidence" value="ECO:0007669"/>
    <property type="project" value="TreeGrafter"/>
</dbReference>
<dbReference type="GO" id="GO:0005737">
    <property type="term" value="C:cytoplasm"/>
    <property type="evidence" value="ECO:0007669"/>
    <property type="project" value="InterPro"/>
</dbReference>
<dbReference type="InterPro" id="IPR050130">
    <property type="entry name" value="ClpA_ClpB"/>
</dbReference>
<feature type="domain" description="Clp R" evidence="10">
    <location>
        <begin position="1"/>
        <end position="144"/>
    </location>
</feature>
<dbReference type="InterPro" id="IPR018368">
    <property type="entry name" value="ClpA/B_CS1"/>
</dbReference>
<dbReference type="Gene3D" id="1.10.1780.10">
    <property type="entry name" value="Clp, N-terminal domain"/>
    <property type="match status" value="1"/>
</dbReference>
<organism evidence="11">
    <name type="scientific">Arcella intermedia</name>
    <dbReference type="NCBI Taxonomy" id="1963864"/>
    <lineage>
        <taxon>Eukaryota</taxon>
        <taxon>Amoebozoa</taxon>
        <taxon>Tubulinea</taxon>
        <taxon>Elardia</taxon>
        <taxon>Arcellinida</taxon>
        <taxon>Sphaerothecina</taxon>
        <taxon>Arcellidae</taxon>
        <taxon>Arcella</taxon>
    </lineage>
</organism>
<dbReference type="InterPro" id="IPR027417">
    <property type="entry name" value="P-loop_NTPase"/>
</dbReference>
<evidence type="ECO:0000256" key="7">
    <source>
        <dbReference type="RuleBase" id="RU004432"/>
    </source>
</evidence>
<evidence type="ECO:0000256" key="4">
    <source>
        <dbReference type="ARBA" id="ARBA00022840"/>
    </source>
</evidence>
<dbReference type="NCBIfam" id="TIGR03346">
    <property type="entry name" value="chaperone_ClpB"/>
    <property type="match status" value="1"/>
</dbReference>
<dbReference type="InterPro" id="IPR041546">
    <property type="entry name" value="ClpA/ClpB_AAA_lid"/>
</dbReference>
<dbReference type="PANTHER" id="PTHR11638">
    <property type="entry name" value="ATP-DEPENDENT CLP PROTEASE"/>
    <property type="match status" value="1"/>
</dbReference>
<evidence type="ECO:0000256" key="5">
    <source>
        <dbReference type="ARBA" id="ARBA00023186"/>
    </source>
</evidence>
<dbReference type="SMART" id="SM00382">
    <property type="entry name" value="AAA"/>
    <property type="match status" value="2"/>
</dbReference>
<dbReference type="CDD" id="cd00009">
    <property type="entry name" value="AAA"/>
    <property type="match status" value="1"/>
</dbReference>
<dbReference type="Pfam" id="PF07724">
    <property type="entry name" value="AAA_2"/>
    <property type="match status" value="1"/>
</dbReference>
<dbReference type="InterPro" id="IPR003593">
    <property type="entry name" value="AAA+_ATPase"/>
</dbReference>
<dbReference type="GO" id="GO:0016887">
    <property type="term" value="F:ATP hydrolysis activity"/>
    <property type="evidence" value="ECO:0007669"/>
    <property type="project" value="InterPro"/>
</dbReference>
<evidence type="ECO:0000256" key="2">
    <source>
        <dbReference type="ARBA" id="ARBA00022737"/>
    </source>
</evidence>
<dbReference type="SUPFAM" id="SSF52540">
    <property type="entry name" value="P-loop containing nucleoside triphosphate hydrolases"/>
    <property type="match status" value="2"/>
</dbReference>
<dbReference type="AlphaFoldDB" id="A0A6B2KXF4"/>
<evidence type="ECO:0000256" key="8">
    <source>
        <dbReference type="SAM" id="Coils"/>
    </source>
</evidence>
<dbReference type="SUPFAM" id="SSF81923">
    <property type="entry name" value="Double Clp-N motif"/>
    <property type="match status" value="1"/>
</dbReference>
<dbReference type="Gene3D" id="1.10.8.60">
    <property type="match status" value="1"/>
</dbReference>
<dbReference type="PRINTS" id="PR00300">
    <property type="entry name" value="CLPPROTEASEA"/>
</dbReference>
<sequence>MNKCTQKTRDCLRKATEIATAACHIELQPLHIALSFLEDVDGFAQNVLGKVGPDCAKGVERALRKRMGRFVSQRPAPEDLGLSRSAMEALRRAKDLSSQAGDDYIAVDHLFLACAQDSLVSEALKEANVNLPALESALKSTRGSQKVSSDHAEGQFEALSKYGTDLVQAARDGKLDPVIGRDDEVRRVIQILSRRRKNNPVLIGDPGVGKTAIVEGLAMRIVRGDVPQGLNCKVISLDMGALIAGAKYRGEFEERLKAVLKEVQEAQGNIILFIDEIHLVLGAGKTDGAMDAANLLKPMLARGELRCIGATTLNEYKKHVEKDAAFERRFQQVLVNEPSVIDTVSILRGLKEKYETHHGVQILDGALVAAAQLSSRYITQRFLPDKAIDLVDEACANVRVQLDSQPEAIDQLQRKKLQLEVEATALEKEKDEMSKSRLEKVKEMLSDINEQLATLVAQYEGEKSNIDQINQLKIKLENLNKQIEDAERRRDIDRVADLKYGAIPEVQKKLAQLIKEKAEKDKKNAGKEDKKLLTEKVGPDQIAEIVSRWTGIPVTKLNQNERQKMLALSQELHKRVVGQDEAVDAVAEAVLRARAGLARQHQPLGSFLFLGPTGVGKTELAKALARELFDTDKNMVRIDMSEYMEQHSVARLIGAPPGYVGHDEGGQLTEAIRRRPYAVVLFDEVEKAHVNVFNVLLQVLDDGRLTDGQGRTVDFSNVVIIMTSNLGADHLLKDLKKDDTKVAMATKEKVLGDVKRHFRPEFLNRLDDIVVFNPLSKQDLKKIVELQTQELAKRLEERDITLKLSKEGYEAIVAGGYNPVYGARPLKRYLEKHVGTSLSRMIVGEQLKNHSIVHVGAKDGSLNFTVENLDNGSSSPKRSRSPSPAPPSKKPRANSGPTVEDVEMS</sequence>
<dbReference type="EMBL" id="GIBP01000437">
    <property type="protein sequence ID" value="NDV29406.1"/>
    <property type="molecule type" value="Transcribed_RNA"/>
</dbReference>
<dbReference type="InterPro" id="IPR003959">
    <property type="entry name" value="ATPase_AAA_core"/>
</dbReference>
<keyword evidence="5 7" id="KW-0143">Chaperone</keyword>
<dbReference type="FunFam" id="3.40.50.300:FF:000120">
    <property type="entry name" value="ATP-dependent chaperone ClpB"/>
    <property type="match status" value="1"/>
</dbReference>
<dbReference type="CDD" id="cd19499">
    <property type="entry name" value="RecA-like_ClpB_Hsp104-like"/>
    <property type="match status" value="1"/>
</dbReference>
<dbReference type="Gene3D" id="3.40.50.300">
    <property type="entry name" value="P-loop containing nucleotide triphosphate hydrolases"/>
    <property type="match status" value="3"/>
</dbReference>